<evidence type="ECO:0000259" key="1">
    <source>
        <dbReference type="Pfam" id="PF13529"/>
    </source>
</evidence>
<gene>
    <name evidence="2" type="ORF">OKA05_18375</name>
</gene>
<dbReference type="EMBL" id="JAPDDT010000008">
    <property type="protein sequence ID" value="MCW1924538.1"/>
    <property type="molecule type" value="Genomic_DNA"/>
</dbReference>
<feature type="domain" description="Peptidase C39-like" evidence="1">
    <location>
        <begin position="255"/>
        <end position="399"/>
    </location>
</feature>
<name>A0ABT3GLZ9_9BACT</name>
<reference evidence="2 3" key="1">
    <citation type="submission" date="2022-10" db="EMBL/GenBank/DDBJ databases">
        <title>Luteolibacter arcticus strain CCTCC AB 2014275, whole genome shotgun sequencing project.</title>
        <authorList>
            <person name="Zhao G."/>
            <person name="Shen L."/>
        </authorList>
    </citation>
    <scope>NUCLEOTIDE SEQUENCE [LARGE SCALE GENOMIC DNA]</scope>
    <source>
        <strain evidence="2 3">CCTCC AB 2014275</strain>
    </source>
</reference>
<evidence type="ECO:0000313" key="3">
    <source>
        <dbReference type="Proteomes" id="UP001320876"/>
    </source>
</evidence>
<dbReference type="Proteomes" id="UP001320876">
    <property type="component" value="Unassembled WGS sequence"/>
</dbReference>
<comment type="caution">
    <text evidence="2">The sequence shown here is derived from an EMBL/GenBank/DDBJ whole genome shotgun (WGS) entry which is preliminary data.</text>
</comment>
<dbReference type="InterPro" id="IPR039564">
    <property type="entry name" value="Peptidase_C39-like"/>
</dbReference>
<organism evidence="2 3">
    <name type="scientific">Luteolibacter arcticus</name>
    <dbReference type="NCBI Taxonomy" id="1581411"/>
    <lineage>
        <taxon>Bacteria</taxon>
        <taxon>Pseudomonadati</taxon>
        <taxon>Verrucomicrobiota</taxon>
        <taxon>Verrucomicrobiia</taxon>
        <taxon>Verrucomicrobiales</taxon>
        <taxon>Verrucomicrobiaceae</taxon>
        <taxon>Luteolibacter</taxon>
    </lineage>
</organism>
<keyword evidence="3" id="KW-1185">Reference proteome</keyword>
<dbReference type="Gene3D" id="3.90.70.10">
    <property type="entry name" value="Cysteine proteinases"/>
    <property type="match status" value="1"/>
</dbReference>
<accession>A0ABT3GLZ9</accession>
<proteinExistence type="predicted"/>
<dbReference type="Pfam" id="PF13529">
    <property type="entry name" value="Peptidase_C39_2"/>
    <property type="match status" value="1"/>
</dbReference>
<protein>
    <submittedName>
        <fullName evidence="2">C39 family peptidase</fullName>
    </submittedName>
</protein>
<sequence>MKRVLASLLLTGVLLESAVALPNSILGPVFAAESPLNGQDLTDQLFAAGVWDDAAGLPGEWNEEGQIATATISHLRARPKLFGHEVILLRSVTRGGKLESLEATFVDAGSFFGYFDEELPEGLSKRETRKEVEIRLAAKQTEFTKIYTDAHTDLRMAISSACGDAKPVEAKIGRTRGLKTPVEEWQKNGKHVRLLAANNRLLRVSIAATDADQWLDPAVAALPEREQLAKLAATVARDDDGTVRLPDLQPIPQGYRPYCGLNSLAMAARHFGLHLDEDWLAVAAGFQNTGRADGANMVKVYHAVASEAGLGLDRTTKFDASAASRAISQGFPVIVWRRFSHDRNQLHTRFMRQLSRDPAATLPDPAAAAERASWPGETAPLHASVVVGYNAERKEVLFLESWTGRDKPRRMRVEELAATTDLCFVFKP</sequence>
<evidence type="ECO:0000313" key="2">
    <source>
        <dbReference type="EMBL" id="MCW1924538.1"/>
    </source>
</evidence>
<dbReference type="RefSeq" id="WP_264488645.1">
    <property type="nucleotide sequence ID" value="NZ_JAPDDT010000008.1"/>
</dbReference>